<gene>
    <name evidence="1" type="ORF">B0H15DRAFT_762452</name>
</gene>
<accession>A0AAD6UGE9</accession>
<sequence length="73" mass="8059">EDLGVVPVTQNGFQEHLRTNDNVFVLSCLIDKAHNSNKPLYVAYLDLKNAFPATDRSTLWVKLAAMGISGPMI</sequence>
<comment type="caution">
    <text evidence="1">The sequence shown here is derived from an EMBL/GenBank/DDBJ whole genome shotgun (WGS) entry which is preliminary data.</text>
</comment>
<keyword evidence="2" id="KW-1185">Reference proteome</keyword>
<feature type="non-terminal residue" evidence="1">
    <location>
        <position position="1"/>
    </location>
</feature>
<evidence type="ECO:0000313" key="1">
    <source>
        <dbReference type="EMBL" id="KAJ7101520.1"/>
    </source>
</evidence>
<evidence type="ECO:0008006" key="3">
    <source>
        <dbReference type="Google" id="ProtNLM"/>
    </source>
</evidence>
<name>A0AAD6UGE9_9AGAR</name>
<organism evidence="1 2">
    <name type="scientific">Mycena belliarum</name>
    <dbReference type="NCBI Taxonomy" id="1033014"/>
    <lineage>
        <taxon>Eukaryota</taxon>
        <taxon>Fungi</taxon>
        <taxon>Dikarya</taxon>
        <taxon>Basidiomycota</taxon>
        <taxon>Agaricomycotina</taxon>
        <taxon>Agaricomycetes</taxon>
        <taxon>Agaricomycetidae</taxon>
        <taxon>Agaricales</taxon>
        <taxon>Marasmiineae</taxon>
        <taxon>Mycenaceae</taxon>
        <taxon>Mycena</taxon>
    </lineage>
</organism>
<evidence type="ECO:0000313" key="2">
    <source>
        <dbReference type="Proteomes" id="UP001222325"/>
    </source>
</evidence>
<dbReference type="EMBL" id="JARJCN010000004">
    <property type="protein sequence ID" value="KAJ7101520.1"/>
    <property type="molecule type" value="Genomic_DNA"/>
</dbReference>
<dbReference type="Proteomes" id="UP001222325">
    <property type="component" value="Unassembled WGS sequence"/>
</dbReference>
<reference evidence="1" key="1">
    <citation type="submission" date="2023-03" db="EMBL/GenBank/DDBJ databases">
        <title>Massive genome expansion in bonnet fungi (Mycena s.s.) driven by repeated elements and novel gene families across ecological guilds.</title>
        <authorList>
            <consortium name="Lawrence Berkeley National Laboratory"/>
            <person name="Harder C.B."/>
            <person name="Miyauchi S."/>
            <person name="Viragh M."/>
            <person name="Kuo A."/>
            <person name="Thoen E."/>
            <person name="Andreopoulos B."/>
            <person name="Lu D."/>
            <person name="Skrede I."/>
            <person name="Drula E."/>
            <person name="Henrissat B."/>
            <person name="Morin E."/>
            <person name="Kohler A."/>
            <person name="Barry K."/>
            <person name="LaButti K."/>
            <person name="Morin E."/>
            <person name="Salamov A."/>
            <person name="Lipzen A."/>
            <person name="Mereny Z."/>
            <person name="Hegedus B."/>
            <person name="Baldrian P."/>
            <person name="Stursova M."/>
            <person name="Weitz H."/>
            <person name="Taylor A."/>
            <person name="Grigoriev I.V."/>
            <person name="Nagy L.G."/>
            <person name="Martin F."/>
            <person name="Kauserud H."/>
        </authorList>
    </citation>
    <scope>NUCLEOTIDE SEQUENCE</scope>
    <source>
        <strain evidence="1">CBHHK173m</strain>
    </source>
</reference>
<dbReference type="AlphaFoldDB" id="A0AAD6UGE9"/>
<feature type="non-terminal residue" evidence="1">
    <location>
        <position position="73"/>
    </location>
</feature>
<proteinExistence type="predicted"/>
<protein>
    <recommendedName>
        <fullName evidence="3">Reverse transcriptase domain-containing protein</fullName>
    </recommendedName>
</protein>